<comment type="caution">
    <text evidence="1">The sequence shown here is derived from an EMBL/GenBank/DDBJ whole genome shotgun (WGS) entry which is preliminary data.</text>
</comment>
<accession>A0ACC1KXV6</accession>
<proteinExistence type="predicted"/>
<evidence type="ECO:0000313" key="1">
    <source>
        <dbReference type="EMBL" id="KAJ2796982.1"/>
    </source>
</evidence>
<dbReference type="Proteomes" id="UP001140096">
    <property type="component" value="Unassembled WGS sequence"/>
</dbReference>
<reference evidence="1" key="1">
    <citation type="submission" date="2022-07" db="EMBL/GenBank/DDBJ databases">
        <title>Phylogenomic reconstructions and comparative analyses of Kickxellomycotina fungi.</title>
        <authorList>
            <person name="Reynolds N.K."/>
            <person name="Stajich J.E."/>
            <person name="Barry K."/>
            <person name="Grigoriev I.V."/>
            <person name="Crous P."/>
            <person name="Smith M.E."/>
        </authorList>
    </citation>
    <scope>NUCLEOTIDE SEQUENCE</scope>
    <source>
        <strain evidence="1">CBS 102833</strain>
    </source>
</reference>
<name>A0ACC1KXV6_9FUNG</name>
<feature type="non-terminal residue" evidence="1">
    <location>
        <position position="479"/>
    </location>
</feature>
<feature type="non-terminal residue" evidence="1">
    <location>
        <position position="1"/>
    </location>
</feature>
<protein>
    <submittedName>
        <fullName evidence="1">Proteasome activator BLM10</fullName>
    </submittedName>
</protein>
<dbReference type="EMBL" id="JANBUP010003368">
    <property type="protein sequence ID" value="KAJ2796982.1"/>
    <property type="molecule type" value="Genomic_DNA"/>
</dbReference>
<keyword evidence="1" id="KW-0647">Proteasome</keyword>
<evidence type="ECO:0000313" key="2">
    <source>
        <dbReference type="Proteomes" id="UP001140096"/>
    </source>
</evidence>
<organism evidence="1 2">
    <name type="scientific">Coemansia furcata</name>
    <dbReference type="NCBI Taxonomy" id="417177"/>
    <lineage>
        <taxon>Eukaryota</taxon>
        <taxon>Fungi</taxon>
        <taxon>Fungi incertae sedis</taxon>
        <taxon>Zoopagomycota</taxon>
        <taxon>Kickxellomycotina</taxon>
        <taxon>Kickxellomycetes</taxon>
        <taxon>Kickxellales</taxon>
        <taxon>Kickxellaceae</taxon>
        <taxon>Coemansia</taxon>
    </lineage>
</organism>
<sequence>VPADMRLTRRMCRRFVISLRTLAMLLLFSKSEDSISMSHSTLKHLAEVEPDLIFVPLLETLYTAIDSVTETHRMISAMRALAKLATTLSNFLLYPEGAQHVAPLLILTLPGIDVNDPTKTWYALTFIRNLCLNGVVLEELPVTGDMPAPRTSSKASMASDAAEDPSVDNLPEPDMNQVEWMTRASTAQFETWLDQYLRRIFALVDNMSSSLESSETSSSGDTGLQAMVAQATEVVLHQCSERYYPMVSRLITDFVTNTSSLSAVENMSKIVFAFASAMPEIALQSLLPVCCERIAEDIDNGVGRAPSLSKRTRSHSETTLVWFATVLAVLTELQHGEYLVRYKDQLLKTVNLILDNCMSRQVYATAGRILLNINTSFTSIYTKRGHSVPDSVWNDSEFRENHFRYWGQLPKIDDPDFKLQWNSPSQEGVEFALEMLRSIIAPRIADLDKFMDTAPSKQESATSQDNVYLNKLFVVLRFG</sequence>
<keyword evidence="2" id="KW-1185">Reference proteome</keyword>
<gene>
    <name evidence="1" type="primary">BLM3_3</name>
    <name evidence="1" type="ORF">H4S07_006062</name>
</gene>